<feature type="region of interest" description="Disordered" evidence="2">
    <location>
        <begin position="369"/>
        <end position="408"/>
    </location>
</feature>
<accession>A0A9P6WY93</accession>
<feature type="coiled-coil region" evidence="1">
    <location>
        <begin position="112"/>
        <end position="139"/>
    </location>
</feature>
<feature type="compositionally biased region" description="Polar residues" evidence="2">
    <location>
        <begin position="154"/>
        <end position="167"/>
    </location>
</feature>
<dbReference type="OrthoDB" id="2230784at2759"/>
<feature type="compositionally biased region" description="Polar residues" evidence="2">
    <location>
        <begin position="369"/>
        <end position="387"/>
    </location>
</feature>
<protein>
    <submittedName>
        <fullName evidence="3">Uncharacterized protein</fullName>
    </submittedName>
</protein>
<name>A0A9P6WY93_RHIOR</name>
<evidence type="ECO:0000256" key="2">
    <source>
        <dbReference type="SAM" id="MobiDB-lite"/>
    </source>
</evidence>
<dbReference type="Proteomes" id="UP000716291">
    <property type="component" value="Unassembled WGS sequence"/>
</dbReference>
<evidence type="ECO:0000313" key="4">
    <source>
        <dbReference type="Proteomes" id="UP000716291"/>
    </source>
</evidence>
<comment type="caution">
    <text evidence="3">The sequence shown here is derived from an EMBL/GenBank/DDBJ whole genome shotgun (WGS) entry which is preliminary data.</text>
</comment>
<evidence type="ECO:0000256" key="1">
    <source>
        <dbReference type="SAM" id="Coils"/>
    </source>
</evidence>
<feature type="region of interest" description="Disordered" evidence="2">
    <location>
        <begin position="87"/>
        <end position="109"/>
    </location>
</feature>
<feature type="compositionally biased region" description="Polar residues" evidence="2">
    <location>
        <begin position="394"/>
        <end position="408"/>
    </location>
</feature>
<dbReference type="EMBL" id="JAANQT010003257">
    <property type="protein sequence ID" value="KAG1301245.1"/>
    <property type="molecule type" value="Genomic_DNA"/>
</dbReference>
<proteinExistence type="predicted"/>
<dbReference type="AlphaFoldDB" id="A0A9P6WY93"/>
<gene>
    <name evidence="3" type="ORF">G6F64_011978</name>
</gene>
<evidence type="ECO:0000313" key="3">
    <source>
        <dbReference type="EMBL" id="KAG1301245.1"/>
    </source>
</evidence>
<keyword evidence="1" id="KW-0175">Coiled coil</keyword>
<keyword evidence="4" id="KW-1185">Reference proteome</keyword>
<reference evidence="3" key="1">
    <citation type="journal article" date="2020" name="Microb. Genom.">
        <title>Genetic diversity of clinical and environmental Mucorales isolates obtained from an investigation of mucormycosis cases among solid organ transplant recipients.</title>
        <authorList>
            <person name="Nguyen M.H."/>
            <person name="Kaul D."/>
            <person name="Muto C."/>
            <person name="Cheng S.J."/>
            <person name="Richter R.A."/>
            <person name="Bruno V.M."/>
            <person name="Liu G."/>
            <person name="Beyhan S."/>
            <person name="Sundermann A.J."/>
            <person name="Mounaud S."/>
            <person name="Pasculle A.W."/>
            <person name="Nierman W.C."/>
            <person name="Driscoll E."/>
            <person name="Cumbie R."/>
            <person name="Clancy C.J."/>
            <person name="Dupont C.L."/>
        </authorList>
    </citation>
    <scope>NUCLEOTIDE SEQUENCE</scope>
    <source>
        <strain evidence="3">GL11</strain>
    </source>
</reference>
<feature type="region of interest" description="Disordered" evidence="2">
    <location>
        <begin position="140"/>
        <end position="174"/>
    </location>
</feature>
<feature type="region of interest" description="Disordered" evidence="2">
    <location>
        <begin position="186"/>
        <end position="207"/>
    </location>
</feature>
<sequence length="408" mass="46142">MGPLRGAYNKAADPALTGEQLSELDIHFAAFRKNITCPACFQNTTFHRHGSSPKEPHQPRFTCTSCHKDVKAFEMYPLVLCKAQATQPEPDTDKIDIPDKAPTSSHSQPDYIQQLCQTVERLTSELLQARLEIKNLQERLDHLPPTPPDHLSPQNFPTLQESQTHSTAFPDAPWHNPAKLQAIKQPSLQQREQRRQQREAAAARFFQPPSPNQGFTYLYIPTKARIPVGTLRTTFRKLGVNNARLLDIHYPARNTAAILIHNDYKEEFTTILKHRNVSLKNDFNPSSGDILADPKYSQLTPSERDTIASEIQQTRLERALQHIRPPVKFAVARFFLEKQWISKSAFDTLSAERTQPQLTSIFEQNTTPASQATFLTNTDADNDSVMSYQRDDPTQNFTSSGANTSPCL</sequence>
<organism evidence="3 4">
    <name type="scientific">Rhizopus oryzae</name>
    <name type="common">Mucormycosis agent</name>
    <name type="synonym">Rhizopus arrhizus var. delemar</name>
    <dbReference type="NCBI Taxonomy" id="64495"/>
    <lineage>
        <taxon>Eukaryota</taxon>
        <taxon>Fungi</taxon>
        <taxon>Fungi incertae sedis</taxon>
        <taxon>Mucoromycota</taxon>
        <taxon>Mucoromycotina</taxon>
        <taxon>Mucoromycetes</taxon>
        <taxon>Mucorales</taxon>
        <taxon>Mucorineae</taxon>
        <taxon>Rhizopodaceae</taxon>
        <taxon>Rhizopus</taxon>
    </lineage>
</organism>